<name>A0A3N1LKL3_9PROT</name>
<comment type="caution">
    <text evidence="3">The sequence shown here is derived from an EMBL/GenBank/DDBJ whole genome shotgun (WGS) entry which is preliminary data.</text>
</comment>
<dbReference type="InterPro" id="IPR002908">
    <property type="entry name" value="Frataxin/CyaY"/>
</dbReference>
<reference evidence="3 4" key="1">
    <citation type="submission" date="2018-11" db="EMBL/GenBank/DDBJ databases">
        <title>Genomic Encyclopedia of Type Strains, Phase IV (KMG-IV): sequencing the most valuable type-strain genomes for metagenomic binning, comparative biology and taxonomic classification.</title>
        <authorList>
            <person name="Goeker M."/>
        </authorList>
    </citation>
    <scope>NUCLEOTIDE SEQUENCE [LARGE SCALE GENOMIC DNA]</scope>
    <source>
        <strain evidence="3 4">DSM 5900</strain>
    </source>
</reference>
<dbReference type="PROSITE" id="PS50810">
    <property type="entry name" value="FRATAXIN_2"/>
    <property type="match status" value="1"/>
</dbReference>
<evidence type="ECO:0000313" key="3">
    <source>
        <dbReference type="EMBL" id="ROP91279.1"/>
    </source>
</evidence>
<evidence type="ECO:0000256" key="1">
    <source>
        <dbReference type="ARBA" id="ARBA00008183"/>
    </source>
</evidence>
<gene>
    <name evidence="3" type="ORF">EDC65_3144</name>
</gene>
<dbReference type="SMART" id="SM01219">
    <property type="entry name" value="Frataxin_Cyay"/>
    <property type="match status" value="1"/>
</dbReference>
<dbReference type="RefSeq" id="WP_123691029.1">
    <property type="nucleotide sequence ID" value="NZ_AP019700.1"/>
</dbReference>
<protein>
    <submittedName>
        <fullName evidence="3">Frataxin</fullName>
    </submittedName>
</protein>
<dbReference type="AlphaFoldDB" id="A0A3N1LKL3"/>
<comment type="similarity">
    <text evidence="1">Belongs to the frataxin family.</text>
</comment>
<dbReference type="GO" id="GO:0016226">
    <property type="term" value="P:iron-sulfur cluster assembly"/>
    <property type="evidence" value="ECO:0007669"/>
    <property type="project" value="InterPro"/>
</dbReference>
<dbReference type="SUPFAM" id="SSF55387">
    <property type="entry name" value="Frataxin/Nqo15-like"/>
    <property type="match status" value="1"/>
</dbReference>
<dbReference type="GO" id="GO:0034986">
    <property type="term" value="F:iron chaperone activity"/>
    <property type="evidence" value="ECO:0007669"/>
    <property type="project" value="TreeGrafter"/>
</dbReference>
<dbReference type="InterPro" id="IPR020895">
    <property type="entry name" value="Frataxin_CS"/>
</dbReference>
<dbReference type="GO" id="GO:0006879">
    <property type="term" value="P:intracellular iron ion homeostasis"/>
    <property type="evidence" value="ECO:0007669"/>
    <property type="project" value="TreeGrafter"/>
</dbReference>
<sequence>MAIDERTFSALAERTLRHLMDAIEGACPDADCELRDGILTIEVDDTGTFVVNKHAPNREIWLSSPRSGAWHFAPDEAGGRWVSTRGNEVLEDVLSADLGVAIPAAAA</sequence>
<dbReference type="PROSITE" id="PS01344">
    <property type="entry name" value="FRATAXIN_1"/>
    <property type="match status" value="1"/>
</dbReference>
<dbReference type="GO" id="GO:0005737">
    <property type="term" value="C:cytoplasm"/>
    <property type="evidence" value="ECO:0007669"/>
    <property type="project" value="UniProtKB-ARBA"/>
</dbReference>
<dbReference type="PANTHER" id="PTHR16821">
    <property type="entry name" value="FRATAXIN"/>
    <property type="match status" value="1"/>
</dbReference>
<organism evidence="3 4">
    <name type="scientific">Stella humosa</name>
    <dbReference type="NCBI Taxonomy" id="94"/>
    <lineage>
        <taxon>Bacteria</taxon>
        <taxon>Pseudomonadati</taxon>
        <taxon>Pseudomonadota</taxon>
        <taxon>Alphaproteobacteria</taxon>
        <taxon>Rhodospirillales</taxon>
        <taxon>Stellaceae</taxon>
        <taxon>Stella</taxon>
    </lineage>
</organism>
<evidence type="ECO:0000313" key="4">
    <source>
        <dbReference type="Proteomes" id="UP000278222"/>
    </source>
</evidence>
<dbReference type="GO" id="GO:0008198">
    <property type="term" value="F:ferrous iron binding"/>
    <property type="evidence" value="ECO:0007669"/>
    <property type="project" value="TreeGrafter"/>
</dbReference>
<dbReference type="PANTHER" id="PTHR16821:SF2">
    <property type="entry name" value="FRATAXIN, MITOCHONDRIAL"/>
    <property type="match status" value="1"/>
</dbReference>
<dbReference type="EMBL" id="RJKX01000014">
    <property type="protein sequence ID" value="ROP91279.1"/>
    <property type="molecule type" value="Genomic_DNA"/>
</dbReference>
<dbReference type="InterPro" id="IPR036524">
    <property type="entry name" value="Frataxin/CyaY_sf"/>
</dbReference>
<keyword evidence="4" id="KW-1185">Reference proteome</keyword>
<dbReference type="NCBIfam" id="TIGR03421">
    <property type="entry name" value="FeS_CyaY"/>
    <property type="match status" value="1"/>
</dbReference>
<dbReference type="OrthoDB" id="8480400at2"/>
<accession>A0A3N1LKL3</accession>
<evidence type="ECO:0000256" key="2">
    <source>
        <dbReference type="ARBA" id="ARBA00023004"/>
    </source>
</evidence>
<dbReference type="GO" id="GO:0051537">
    <property type="term" value="F:2 iron, 2 sulfur cluster binding"/>
    <property type="evidence" value="ECO:0007669"/>
    <property type="project" value="TreeGrafter"/>
</dbReference>
<dbReference type="GO" id="GO:0008199">
    <property type="term" value="F:ferric iron binding"/>
    <property type="evidence" value="ECO:0007669"/>
    <property type="project" value="InterPro"/>
</dbReference>
<keyword evidence="2" id="KW-0408">Iron</keyword>
<dbReference type="Gene3D" id="3.30.920.10">
    <property type="entry name" value="Frataxin/CyaY"/>
    <property type="match status" value="1"/>
</dbReference>
<dbReference type="Proteomes" id="UP000278222">
    <property type="component" value="Unassembled WGS sequence"/>
</dbReference>
<dbReference type="Pfam" id="PF01491">
    <property type="entry name" value="Frataxin_Cyay"/>
    <property type="match status" value="1"/>
</dbReference>
<proteinExistence type="inferred from homology"/>
<dbReference type="GO" id="GO:0004322">
    <property type="term" value="F:ferroxidase activity"/>
    <property type="evidence" value="ECO:0007669"/>
    <property type="project" value="TreeGrafter"/>
</dbReference>